<feature type="domain" description="NodB homology" evidence="1">
    <location>
        <begin position="1"/>
        <end position="198"/>
    </location>
</feature>
<dbReference type="CDD" id="cd10917">
    <property type="entry name" value="CE4_NodB_like_6s_7s"/>
    <property type="match status" value="1"/>
</dbReference>
<dbReference type="Proteomes" id="UP000216020">
    <property type="component" value="Unassembled WGS sequence"/>
</dbReference>
<evidence type="ECO:0000313" key="2">
    <source>
        <dbReference type="EMBL" id="OZI38205.1"/>
    </source>
</evidence>
<sequence>MTIFLSFDDGPGPSSPALLDVLEAGACRAMFFLLGANLERYPETAVRMAREGHVLGNHTYAHARPGAQTEAALIDGIKKTDALIRHACHEAGVAAPAVIPLRLPYGLVPADPRVHALERVGRLHTDWTLILDDWQRPAPPAEVLFETMRAHLEEQRARGARALICLHDSSRHGEARPATVEAVRMLLDAVPGGGLFDK</sequence>
<dbReference type="PANTHER" id="PTHR10587:SF137">
    <property type="entry name" value="4-DEOXY-4-FORMAMIDO-L-ARABINOSE-PHOSPHOUNDECAPRENOL DEFORMYLASE ARND-RELATED"/>
    <property type="match status" value="1"/>
</dbReference>
<dbReference type="Pfam" id="PF01522">
    <property type="entry name" value="Polysacc_deac_1"/>
    <property type="match status" value="1"/>
</dbReference>
<dbReference type="InterPro" id="IPR002509">
    <property type="entry name" value="NODB_dom"/>
</dbReference>
<dbReference type="GO" id="GO:0016810">
    <property type="term" value="F:hydrolase activity, acting on carbon-nitrogen (but not peptide) bonds"/>
    <property type="evidence" value="ECO:0007669"/>
    <property type="project" value="InterPro"/>
</dbReference>
<dbReference type="PROSITE" id="PS51677">
    <property type="entry name" value="NODB"/>
    <property type="match status" value="1"/>
</dbReference>
<comment type="caution">
    <text evidence="2">The sequence shown here is derived from an EMBL/GenBank/DDBJ whole genome shotgun (WGS) entry which is preliminary data.</text>
</comment>
<reference evidence="3" key="1">
    <citation type="submission" date="2017-05" db="EMBL/GenBank/DDBJ databases">
        <title>Complete and WGS of Bordetella genogroups.</title>
        <authorList>
            <person name="Spilker T."/>
            <person name="Lipuma J."/>
        </authorList>
    </citation>
    <scope>NUCLEOTIDE SEQUENCE [LARGE SCALE GENOMIC DNA]</scope>
    <source>
        <strain evidence="3">AU16122</strain>
    </source>
</reference>
<gene>
    <name evidence="2" type="ORF">CAL29_07700</name>
</gene>
<dbReference type="GO" id="GO:0005975">
    <property type="term" value="P:carbohydrate metabolic process"/>
    <property type="evidence" value="ECO:0007669"/>
    <property type="project" value="InterPro"/>
</dbReference>
<dbReference type="SUPFAM" id="SSF88713">
    <property type="entry name" value="Glycoside hydrolase/deacetylase"/>
    <property type="match status" value="1"/>
</dbReference>
<dbReference type="PANTHER" id="PTHR10587">
    <property type="entry name" value="GLYCOSYL TRANSFERASE-RELATED"/>
    <property type="match status" value="1"/>
</dbReference>
<keyword evidence="3" id="KW-1185">Reference proteome</keyword>
<dbReference type="AlphaFoldDB" id="A0A261SM17"/>
<evidence type="ECO:0000259" key="1">
    <source>
        <dbReference type="PROSITE" id="PS51677"/>
    </source>
</evidence>
<organism evidence="2 3">
    <name type="scientific">Bordetella genomosp. 10</name>
    <dbReference type="NCBI Taxonomy" id="1416804"/>
    <lineage>
        <taxon>Bacteria</taxon>
        <taxon>Pseudomonadati</taxon>
        <taxon>Pseudomonadota</taxon>
        <taxon>Betaproteobacteria</taxon>
        <taxon>Burkholderiales</taxon>
        <taxon>Alcaligenaceae</taxon>
        <taxon>Bordetella</taxon>
    </lineage>
</organism>
<proteinExistence type="predicted"/>
<dbReference type="RefSeq" id="WP_094852306.1">
    <property type="nucleotide sequence ID" value="NZ_NEVM01000001.1"/>
</dbReference>
<accession>A0A261SM17</accession>
<dbReference type="Gene3D" id="3.20.20.370">
    <property type="entry name" value="Glycoside hydrolase/deacetylase"/>
    <property type="match status" value="1"/>
</dbReference>
<dbReference type="InterPro" id="IPR050248">
    <property type="entry name" value="Polysacc_deacetylase_ArnD"/>
</dbReference>
<dbReference type="OrthoDB" id="9074860at2"/>
<protein>
    <submittedName>
        <fullName evidence="2">Polysaccharide deacetylase</fullName>
    </submittedName>
</protein>
<dbReference type="EMBL" id="NEVM01000001">
    <property type="protein sequence ID" value="OZI38205.1"/>
    <property type="molecule type" value="Genomic_DNA"/>
</dbReference>
<dbReference type="InterPro" id="IPR011330">
    <property type="entry name" value="Glyco_hydro/deAcase_b/a-brl"/>
</dbReference>
<evidence type="ECO:0000313" key="3">
    <source>
        <dbReference type="Proteomes" id="UP000216020"/>
    </source>
</evidence>
<name>A0A261SM17_9BORD</name>